<proteinExistence type="predicted"/>
<dbReference type="EnsemblPlants" id="Solyc03g019675.1.1">
    <property type="protein sequence ID" value="Solyc03g019675.1.1"/>
    <property type="gene ID" value="Solyc03g019675.1"/>
</dbReference>
<accession>A0A3Q7FGT9</accession>
<evidence type="ECO:0000313" key="2">
    <source>
        <dbReference type="Proteomes" id="UP000004994"/>
    </source>
</evidence>
<protein>
    <submittedName>
        <fullName evidence="1">Uncharacterized protein</fullName>
    </submittedName>
</protein>
<dbReference type="Proteomes" id="UP000004994">
    <property type="component" value="Chromosome 3"/>
</dbReference>
<name>A0A3Q7FGT9_SOLLC</name>
<dbReference type="InParanoid" id="A0A3Q7FGT9"/>
<evidence type="ECO:0000313" key="1">
    <source>
        <dbReference type="EnsemblPlants" id="Solyc03g019675.1.1"/>
    </source>
</evidence>
<reference evidence="1" key="1">
    <citation type="journal article" date="2012" name="Nature">
        <title>The tomato genome sequence provides insights into fleshy fruit evolution.</title>
        <authorList>
            <consortium name="Tomato Genome Consortium"/>
        </authorList>
    </citation>
    <scope>NUCLEOTIDE SEQUENCE [LARGE SCALE GENOMIC DNA]</scope>
    <source>
        <strain evidence="1">cv. Heinz 1706</strain>
    </source>
</reference>
<dbReference type="AlphaFoldDB" id="A0A3Q7FGT9"/>
<dbReference type="Gramene" id="Solyc03g019675.1.1">
    <property type="protein sequence ID" value="Solyc03g019675.1.1"/>
    <property type="gene ID" value="Solyc03g019675.1"/>
</dbReference>
<reference evidence="1" key="2">
    <citation type="submission" date="2019-01" db="UniProtKB">
        <authorList>
            <consortium name="EnsemblPlants"/>
        </authorList>
    </citation>
    <scope>IDENTIFICATION</scope>
    <source>
        <strain evidence="1">cv. Heinz 1706</strain>
    </source>
</reference>
<keyword evidence="2" id="KW-1185">Reference proteome</keyword>
<organism evidence="1">
    <name type="scientific">Solanum lycopersicum</name>
    <name type="common">Tomato</name>
    <name type="synonym">Lycopersicon esculentum</name>
    <dbReference type="NCBI Taxonomy" id="4081"/>
    <lineage>
        <taxon>Eukaryota</taxon>
        <taxon>Viridiplantae</taxon>
        <taxon>Streptophyta</taxon>
        <taxon>Embryophyta</taxon>
        <taxon>Tracheophyta</taxon>
        <taxon>Spermatophyta</taxon>
        <taxon>Magnoliopsida</taxon>
        <taxon>eudicotyledons</taxon>
        <taxon>Gunneridae</taxon>
        <taxon>Pentapetalae</taxon>
        <taxon>asterids</taxon>
        <taxon>lamiids</taxon>
        <taxon>Solanales</taxon>
        <taxon>Solanaceae</taxon>
        <taxon>Solanoideae</taxon>
        <taxon>Solaneae</taxon>
        <taxon>Solanum</taxon>
        <taxon>Solanum subgen. Lycopersicon</taxon>
    </lineage>
</organism>
<sequence length="238" mass="26307">MGIYRSLLSPLLCRQLNLLSPKTLKHLCQILRQPQPANIFLQLFPSSANTTQIHLYLYNYRQGYLQRLESLHSSVSSKWHPAIAATDMKNLSAANCLVSEQNENNDEEDWGFVDTHPGLTEGQGSGGSRISFRGFIEMLYPEDTTINIYTLGKFLDWENGVMGATGVDLELREGIAEEERGATSETATASGSTFDQIDGRILLLDGKLGKKGSANSRCHVYLSRTVAAITTPTCDFVN</sequence>